<keyword evidence="4" id="KW-1185">Reference proteome</keyword>
<feature type="region of interest" description="Disordered" evidence="1">
    <location>
        <begin position="72"/>
        <end position="139"/>
    </location>
</feature>
<accession>A0A9W9ZSB7</accession>
<feature type="transmembrane region" description="Helical" evidence="2">
    <location>
        <begin position="36"/>
        <end position="56"/>
    </location>
</feature>
<evidence type="ECO:0000313" key="4">
    <source>
        <dbReference type="Proteomes" id="UP001163046"/>
    </source>
</evidence>
<sequence>MPDKNAPGSAVLVYDGGIGAVHMFSSLHSLLSSDNWVFALECMVSIITGCLFVFGIPWKKLIALKAVDNQPATRLRAVPPSRPPASAERESREDQKNCEGQRDGEVPRICGSGSGRERRSRQEQRRREQGLPNPAADDI</sequence>
<name>A0A9W9ZSB7_9CNID</name>
<organism evidence="3 4">
    <name type="scientific">Desmophyllum pertusum</name>
    <dbReference type="NCBI Taxonomy" id="174260"/>
    <lineage>
        <taxon>Eukaryota</taxon>
        <taxon>Metazoa</taxon>
        <taxon>Cnidaria</taxon>
        <taxon>Anthozoa</taxon>
        <taxon>Hexacorallia</taxon>
        <taxon>Scleractinia</taxon>
        <taxon>Caryophylliina</taxon>
        <taxon>Caryophylliidae</taxon>
        <taxon>Desmophyllum</taxon>
    </lineage>
</organism>
<evidence type="ECO:0000313" key="3">
    <source>
        <dbReference type="EMBL" id="KAJ7386941.1"/>
    </source>
</evidence>
<proteinExistence type="predicted"/>
<dbReference type="Proteomes" id="UP001163046">
    <property type="component" value="Unassembled WGS sequence"/>
</dbReference>
<reference evidence="3" key="1">
    <citation type="submission" date="2023-01" db="EMBL/GenBank/DDBJ databases">
        <title>Genome assembly of the deep-sea coral Lophelia pertusa.</title>
        <authorList>
            <person name="Herrera S."/>
            <person name="Cordes E."/>
        </authorList>
    </citation>
    <scope>NUCLEOTIDE SEQUENCE</scope>
    <source>
        <strain evidence="3">USNM1676648</strain>
        <tissue evidence="3">Polyp</tissue>
    </source>
</reference>
<evidence type="ECO:0000256" key="2">
    <source>
        <dbReference type="SAM" id="Phobius"/>
    </source>
</evidence>
<comment type="caution">
    <text evidence="3">The sequence shown here is derived from an EMBL/GenBank/DDBJ whole genome shotgun (WGS) entry which is preliminary data.</text>
</comment>
<protein>
    <submittedName>
        <fullName evidence="3">Uncharacterized protein</fullName>
    </submittedName>
</protein>
<feature type="compositionally biased region" description="Basic and acidic residues" evidence="1">
    <location>
        <begin position="115"/>
        <end position="129"/>
    </location>
</feature>
<dbReference type="EMBL" id="MU825874">
    <property type="protein sequence ID" value="KAJ7386941.1"/>
    <property type="molecule type" value="Genomic_DNA"/>
</dbReference>
<feature type="compositionally biased region" description="Basic and acidic residues" evidence="1">
    <location>
        <begin position="87"/>
        <end position="106"/>
    </location>
</feature>
<keyword evidence="2" id="KW-0812">Transmembrane</keyword>
<evidence type="ECO:0000256" key="1">
    <source>
        <dbReference type="SAM" id="MobiDB-lite"/>
    </source>
</evidence>
<keyword evidence="2" id="KW-1133">Transmembrane helix</keyword>
<dbReference type="AlphaFoldDB" id="A0A9W9ZSB7"/>
<gene>
    <name evidence="3" type="ORF">OS493_003899</name>
</gene>
<keyword evidence="2" id="KW-0472">Membrane</keyword>